<dbReference type="Pfam" id="PF01408">
    <property type="entry name" value="GFO_IDH_MocA"/>
    <property type="match status" value="1"/>
</dbReference>
<feature type="domain" description="Gfo/Idh/MocA-like oxidoreductase N-terminal" evidence="6">
    <location>
        <begin position="18"/>
        <end position="124"/>
    </location>
</feature>
<dbReference type="InterPro" id="IPR050984">
    <property type="entry name" value="Gfo/Idh/MocA_domain"/>
</dbReference>
<dbReference type="Pfam" id="PF22725">
    <property type="entry name" value="GFO_IDH_MocA_C3"/>
    <property type="match status" value="1"/>
</dbReference>
<dbReference type="SUPFAM" id="SSF51735">
    <property type="entry name" value="NAD(P)-binding Rossmann-fold domains"/>
    <property type="match status" value="1"/>
</dbReference>
<comment type="similarity">
    <text evidence="1">Belongs to the Gfo/Idh/MocA family.</text>
</comment>
<evidence type="ECO:0000313" key="9">
    <source>
        <dbReference type="Proteomes" id="UP000799778"/>
    </source>
</evidence>
<gene>
    <name evidence="8" type="ORF">BU24DRAFT_417818</name>
</gene>
<name>A0A6A5YAW1_9PLEO</name>
<dbReference type="InterPro" id="IPR036291">
    <property type="entry name" value="NAD(P)-bd_dom_sf"/>
</dbReference>
<reference evidence="8" key="1">
    <citation type="journal article" date="2020" name="Stud. Mycol.">
        <title>101 Dothideomycetes genomes: a test case for predicting lifestyles and emergence of pathogens.</title>
        <authorList>
            <person name="Haridas S."/>
            <person name="Albert R."/>
            <person name="Binder M."/>
            <person name="Bloem J."/>
            <person name="Labutti K."/>
            <person name="Salamov A."/>
            <person name="Andreopoulos B."/>
            <person name="Baker S."/>
            <person name="Barry K."/>
            <person name="Bills G."/>
            <person name="Bluhm B."/>
            <person name="Cannon C."/>
            <person name="Castanera R."/>
            <person name="Culley D."/>
            <person name="Daum C."/>
            <person name="Ezra D."/>
            <person name="Gonzalez J."/>
            <person name="Henrissat B."/>
            <person name="Kuo A."/>
            <person name="Liang C."/>
            <person name="Lipzen A."/>
            <person name="Lutzoni F."/>
            <person name="Magnuson J."/>
            <person name="Mondo S."/>
            <person name="Nolan M."/>
            <person name="Ohm R."/>
            <person name="Pangilinan J."/>
            <person name="Park H.-J."/>
            <person name="Ramirez L."/>
            <person name="Alfaro M."/>
            <person name="Sun H."/>
            <person name="Tritt A."/>
            <person name="Yoshinaga Y."/>
            <person name="Zwiers L.-H."/>
            <person name="Turgeon B."/>
            <person name="Goodwin S."/>
            <person name="Spatafora J."/>
            <person name="Crous P."/>
            <person name="Grigoriev I."/>
        </authorList>
    </citation>
    <scope>NUCLEOTIDE SEQUENCE</scope>
    <source>
        <strain evidence="8">CBS 175.79</strain>
    </source>
</reference>
<dbReference type="GO" id="GO:0047837">
    <property type="term" value="F:D-xylose 1-dehydrogenase (NADP+) activity"/>
    <property type="evidence" value="ECO:0007669"/>
    <property type="project" value="UniProtKB-EC"/>
</dbReference>
<keyword evidence="2" id="KW-0560">Oxidoreductase</keyword>
<dbReference type="GeneID" id="54284214"/>
<dbReference type="GO" id="GO:0000166">
    <property type="term" value="F:nucleotide binding"/>
    <property type="evidence" value="ECO:0007669"/>
    <property type="project" value="InterPro"/>
</dbReference>
<evidence type="ECO:0000256" key="4">
    <source>
        <dbReference type="ARBA" id="ARBA00042988"/>
    </source>
</evidence>
<protein>
    <recommendedName>
        <fullName evidence="3">D-xylose 1-dehydrogenase (NADP(+), D-xylono-1,5-lactone-forming)</fullName>
        <ecNumber evidence="3">1.1.1.179</ecNumber>
    </recommendedName>
    <alternativeName>
        <fullName evidence="4">D-xylose-NADP dehydrogenase</fullName>
    </alternativeName>
</protein>
<dbReference type="PANTHER" id="PTHR22604:SF105">
    <property type="entry name" value="TRANS-1,2-DIHYDROBENZENE-1,2-DIOL DEHYDROGENASE"/>
    <property type="match status" value="1"/>
</dbReference>
<keyword evidence="9" id="KW-1185">Reference proteome</keyword>
<dbReference type="Gene3D" id="3.30.360.10">
    <property type="entry name" value="Dihydrodipicolinate Reductase, domain 2"/>
    <property type="match status" value="1"/>
</dbReference>
<dbReference type="PANTHER" id="PTHR22604">
    <property type="entry name" value="OXIDOREDUCTASES"/>
    <property type="match status" value="1"/>
</dbReference>
<feature type="domain" description="GFO/IDH/MocA-like oxidoreductase" evidence="7">
    <location>
        <begin position="175"/>
        <end position="255"/>
    </location>
</feature>
<dbReference type="EMBL" id="ML978066">
    <property type="protein sequence ID" value="KAF2022167.1"/>
    <property type="molecule type" value="Genomic_DNA"/>
</dbReference>
<dbReference type="RefSeq" id="XP_033390506.1">
    <property type="nucleotide sequence ID" value="XM_033526817.1"/>
</dbReference>
<evidence type="ECO:0000259" key="6">
    <source>
        <dbReference type="Pfam" id="PF01408"/>
    </source>
</evidence>
<evidence type="ECO:0000256" key="2">
    <source>
        <dbReference type="ARBA" id="ARBA00023002"/>
    </source>
</evidence>
<accession>A0A6A5YAW1</accession>
<evidence type="ECO:0000259" key="7">
    <source>
        <dbReference type="Pfam" id="PF22725"/>
    </source>
</evidence>
<dbReference type="AlphaFoldDB" id="A0A6A5YAW1"/>
<comment type="catalytic activity">
    <reaction evidence="5">
        <text>D-xylose + NADP(+) = D-xylono-1,5-lactone + NADPH + H(+)</text>
        <dbReference type="Rhea" id="RHEA:22000"/>
        <dbReference type="ChEBI" id="CHEBI:15378"/>
        <dbReference type="ChEBI" id="CHEBI:15867"/>
        <dbReference type="ChEBI" id="CHEBI:53455"/>
        <dbReference type="ChEBI" id="CHEBI:57783"/>
        <dbReference type="ChEBI" id="CHEBI:58349"/>
        <dbReference type="EC" id="1.1.1.179"/>
    </reaction>
</comment>
<evidence type="ECO:0000256" key="3">
    <source>
        <dbReference type="ARBA" id="ARBA00038984"/>
    </source>
</evidence>
<evidence type="ECO:0000256" key="1">
    <source>
        <dbReference type="ARBA" id="ARBA00010928"/>
    </source>
</evidence>
<dbReference type="Proteomes" id="UP000799778">
    <property type="component" value="Unassembled WGS sequence"/>
</dbReference>
<dbReference type="InterPro" id="IPR000683">
    <property type="entry name" value="Gfo/Idh/MocA-like_OxRdtase_N"/>
</dbReference>
<dbReference type="Gene3D" id="3.40.50.720">
    <property type="entry name" value="NAD(P)-binding Rossmann-like Domain"/>
    <property type="match status" value="1"/>
</dbReference>
<evidence type="ECO:0000256" key="5">
    <source>
        <dbReference type="ARBA" id="ARBA00049233"/>
    </source>
</evidence>
<evidence type="ECO:0000313" key="8">
    <source>
        <dbReference type="EMBL" id="KAF2022167.1"/>
    </source>
</evidence>
<dbReference type="EC" id="1.1.1.179" evidence="3"/>
<dbReference type="SUPFAM" id="SSF55347">
    <property type="entry name" value="Glyceraldehyde-3-phosphate dehydrogenase-like, C-terminal domain"/>
    <property type="match status" value="1"/>
</dbReference>
<proteinExistence type="inferred from homology"/>
<organism evidence="8 9">
    <name type="scientific">Aaosphaeria arxii CBS 175.79</name>
    <dbReference type="NCBI Taxonomy" id="1450172"/>
    <lineage>
        <taxon>Eukaryota</taxon>
        <taxon>Fungi</taxon>
        <taxon>Dikarya</taxon>
        <taxon>Ascomycota</taxon>
        <taxon>Pezizomycotina</taxon>
        <taxon>Dothideomycetes</taxon>
        <taxon>Pleosporomycetidae</taxon>
        <taxon>Pleosporales</taxon>
        <taxon>Pleosporales incertae sedis</taxon>
        <taxon>Aaosphaeria</taxon>
    </lineage>
</organism>
<dbReference type="InterPro" id="IPR055170">
    <property type="entry name" value="GFO_IDH_MocA-like_dom"/>
</dbReference>
<dbReference type="OrthoDB" id="6417021at2759"/>
<sequence>MWRRLITPDSPPKESDALRFGILGAASIAPFALIIPAHSHPEVIVAAVAARDPSRAEAYAKKHRIPTVHKSYDDLIEDPSIDCVYIPLPNGLHYEWALKALTAGKHVLLEKPSVSNTAEAHSLFRHPLFKEPNPPVLLDAIHYRFHPAWQYFLTLFSPTEVSHVQVTNKMVAGIIPEKDIRFQWSLAGGALMDYGSYAVSVIRGIYRDEPSNVVSGSHEPLRDGQDERIERALSAKYEFPNGGTADIVTDLRAPWTWENITSLAPSLVVKLKEKDEGVTDGLRKIVATEIKMVNYMIPTIYHRIHITTTTSFVDAQDATKVVRSSSTKESKTMYNWAPTSEEKQPGEVYWTTYRHQLEQFVNRVRGRKGNGVWISGEDSIKQIETIDRTYEKLGLPIRPSNTGIQS</sequence>